<feature type="non-terminal residue" evidence="1">
    <location>
        <position position="294"/>
    </location>
</feature>
<evidence type="ECO:0000313" key="2">
    <source>
        <dbReference type="Proteomes" id="UP000027265"/>
    </source>
</evidence>
<sequence>NINVLDIYTLQTTAYIPRSANVVSISLALVAASFLGTGPDSLALAISLRALELLRRICLWKPSFSIEAYAKLLCDYYMMPFRTKYRTMLADAFETYLLILRMVDEQVQQALGQDTPNWRALNACPPCGYELEGEPKMTFPRMICIDRNNSLKRMAQHPDHMTGDLRTFNHGDYFLPRDFVDKFADEVKQINAAKDDMPDPPLNQVLPSEEGKTVDCHRRWKAAAKEERKRMWGVFEESRIFASACRHGFILWIADMVRSGELFKYPLAMIAKAMEVFRQQLLCSYNIGCSFGTT</sequence>
<dbReference type="PANTHER" id="PTHR33096">
    <property type="entry name" value="CXC2 DOMAIN-CONTAINING PROTEIN"/>
    <property type="match status" value="1"/>
</dbReference>
<dbReference type="OrthoDB" id="2665372at2759"/>
<organism evidence="1 2">
    <name type="scientific">Jaapia argillacea MUCL 33604</name>
    <dbReference type="NCBI Taxonomy" id="933084"/>
    <lineage>
        <taxon>Eukaryota</taxon>
        <taxon>Fungi</taxon>
        <taxon>Dikarya</taxon>
        <taxon>Basidiomycota</taxon>
        <taxon>Agaricomycotina</taxon>
        <taxon>Agaricomycetes</taxon>
        <taxon>Agaricomycetidae</taxon>
        <taxon>Jaapiales</taxon>
        <taxon>Jaapiaceae</taxon>
        <taxon>Jaapia</taxon>
    </lineage>
</organism>
<gene>
    <name evidence="1" type="ORF">JAAARDRAFT_89630</name>
</gene>
<dbReference type="AlphaFoldDB" id="A0A067Q6T7"/>
<dbReference type="HOGENOM" id="CLU_013084_3_3_1"/>
<dbReference type="InParanoid" id="A0A067Q6T7"/>
<reference evidence="2" key="1">
    <citation type="journal article" date="2014" name="Proc. Natl. Acad. Sci. U.S.A.">
        <title>Extensive sampling of basidiomycete genomes demonstrates inadequacy of the white-rot/brown-rot paradigm for wood decay fungi.</title>
        <authorList>
            <person name="Riley R."/>
            <person name="Salamov A.A."/>
            <person name="Brown D.W."/>
            <person name="Nagy L.G."/>
            <person name="Floudas D."/>
            <person name="Held B.W."/>
            <person name="Levasseur A."/>
            <person name="Lombard V."/>
            <person name="Morin E."/>
            <person name="Otillar R."/>
            <person name="Lindquist E.A."/>
            <person name="Sun H."/>
            <person name="LaButti K.M."/>
            <person name="Schmutz J."/>
            <person name="Jabbour D."/>
            <person name="Luo H."/>
            <person name="Baker S.E."/>
            <person name="Pisabarro A.G."/>
            <person name="Walton J.D."/>
            <person name="Blanchette R.A."/>
            <person name="Henrissat B."/>
            <person name="Martin F."/>
            <person name="Cullen D."/>
            <person name="Hibbett D.S."/>
            <person name="Grigoriev I.V."/>
        </authorList>
    </citation>
    <scope>NUCLEOTIDE SEQUENCE [LARGE SCALE GENOMIC DNA]</scope>
    <source>
        <strain evidence="2">MUCL 33604</strain>
    </source>
</reference>
<protein>
    <recommendedName>
        <fullName evidence="3">CxC1-like cysteine cluster associated with KDZ transposases domain-containing protein</fullName>
    </recommendedName>
</protein>
<dbReference type="EMBL" id="KL197717">
    <property type="protein sequence ID" value="KDQ58311.1"/>
    <property type="molecule type" value="Genomic_DNA"/>
</dbReference>
<dbReference type="InterPro" id="IPR040521">
    <property type="entry name" value="KDZ"/>
</dbReference>
<dbReference type="Proteomes" id="UP000027265">
    <property type="component" value="Unassembled WGS sequence"/>
</dbReference>
<name>A0A067Q6T7_9AGAM</name>
<evidence type="ECO:0000313" key="1">
    <source>
        <dbReference type="EMBL" id="KDQ58311.1"/>
    </source>
</evidence>
<feature type="non-terminal residue" evidence="1">
    <location>
        <position position="1"/>
    </location>
</feature>
<proteinExistence type="predicted"/>
<dbReference type="PANTHER" id="PTHR33096:SF1">
    <property type="entry name" value="CXC1-LIKE CYSTEINE CLUSTER ASSOCIATED WITH KDZ TRANSPOSASES DOMAIN-CONTAINING PROTEIN"/>
    <property type="match status" value="1"/>
</dbReference>
<accession>A0A067Q6T7</accession>
<keyword evidence="2" id="KW-1185">Reference proteome</keyword>
<evidence type="ECO:0008006" key="3">
    <source>
        <dbReference type="Google" id="ProtNLM"/>
    </source>
</evidence>
<dbReference type="Pfam" id="PF18758">
    <property type="entry name" value="KDZ"/>
    <property type="match status" value="1"/>
</dbReference>
<dbReference type="STRING" id="933084.A0A067Q6T7"/>